<keyword evidence="1" id="KW-0645">Protease</keyword>
<feature type="signal peptide" evidence="8">
    <location>
        <begin position="1"/>
        <end position="23"/>
    </location>
</feature>
<comment type="caution">
    <text evidence="9">The sequence shown here is derived from an EMBL/GenBank/DDBJ whole genome shotgun (WGS) entry which is preliminary data.</text>
</comment>
<evidence type="ECO:0000256" key="1">
    <source>
        <dbReference type="ARBA" id="ARBA00022670"/>
    </source>
</evidence>
<keyword evidence="2" id="KW-0479">Metal-binding</keyword>
<dbReference type="NCBIfam" id="NF006947">
    <property type="entry name" value="PRK09429.1"/>
    <property type="match status" value="1"/>
</dbReference>
<gene>
    <name evidence="9" type="primary">mepA</name>
    <name evidence="9" type="ORF">ACFQ1C_01355</name>
</gene>
<evidence type="ECO:0000313" key="10">
    <source>
        <dbReference type="Proteomes" id="UP001597048"/>
    </source>
</evidence>
<dbReference type="Gene3D" id="3.30.1380.10">
    <property type="match status" value="1"/>
</dbReference>
<evidence type="ECO:0000256" key="6">
    <source>
        <dbReference type="ARBA" id="ARBA00022833"/>
    </source>
</evidence>
<keyword evidence="4" id="KW-0574">Periplasm</keyword>
<accession>A0ABW3KCG7</accession>
<keyword evidence="6" id="KW-0862">Zinc</keyword>
<proteinExistence type="predicted"/>
<dbReference type="Proteomes" id="UP001597048">
    <property type="component" value="Unassembled WGS sequence"/>
</dbReference>
<organism evidence="9 10">
    <name type="scientific">Oceanisphaera ostreae</name>
    <dbReference type="NCBI Taxonomy" id="914151"/>
    <lineage>
        <taxon>Bacteria</taxon>
        <taxon>Pseudomonadati</taxon>
        <taxon>Pseudomonadota</taxon>
        <taxon>Gammaproteobacteria</taxon>
        <taxon>Aeromonadales</taxon>
        <taxon>Aeromonadaceae</taxon>
        <taxon>Oceanisphaera</taxon>
    </lineage>
</organism>
<dbReference type="SUPFAM" id="SSF55166">
    <property type="entry name" value="Hedgehog/DD-peptidase"/>
    <property type="match status" value="1"/>
</dbReference>
<evidence type="ECO:0000256" key="2">
    <source>
        <dbReference type="ARBA" id="ARBA00022723"/>
    </source>
</evidence>
<evidence type="ECO:0000256" key="8">
    <source>
        <dbReference type="SAM" id="SignalP"/>
    </source>
</evidence>
<evidence type="ECO:0000256" key="5">
    <source>
        <dbReference type="ARBA" id="ARBA00022801"/>
    </source>
</evidence>
<dbReference type="Pfam" id="PF03411">
    <property type="entry name" value="Peptidase_M74"/>
    <property type="match status" value="1"/>
</dbReference>
<protein>
    <submittedName>
        <fullName evidence="9">Penicillin-insensitive murein endopeptidase</fullName>
        <ecNumber evidence="9">3.4.-.-</ecNumber>
    </submittedName>
</protein>
<dbReference type="EC" id="3.4.-.-" evidence="9"/>
<keyword evidence="5 9" id="KW-0378">Hydrolase</keyword>
<feature type="chain" id="PRO_5045693592" evidence="8">
    <location>
        <begin position="24"/>
        <end position="259"/>
    </location>
</feature>
<sequence>MSKWLGIVGFTLLTSLMPSVASAQAVGGYAAGCQFDAQALPENGPGFHVIRASRARFYGQPTLINYLQSLGHKLEQAQLPPMLVADIAMERGGPFAYGHRSHQTGLDADIWLRTPPKQTSPRQLEKVAAVDMVDHSLYILTPQFKDQQRQLISLAAQDPRVSRIFVHPLIKQAMCKAYGDAAWLNRLRPWFGHSSHFHVRLHCPPGDTHCEPQAQAAPGTGCGSELASWINDKSGTLSGGASKPYRPTLPQQCQRWVKQ</sequence>
<dbReference type="GO" id="GO:0016787">
    <property type="term" value="F:hydrolase activity"/>
    <property type="evidence" value="ECO:0007669"/>
    <property type="project" value="UniProtKB-KW"/>
</dbReference>
<keyword evidence="3 8" id="KW-0732">Signal</keyword>
<reference evidence="10" key="1">
    <citation type="journal article" date="2019" name="Int. J. Syst. Evol. Microbiol.">
        <title>The Global Catalogue of Microorganisms (GCM) 10K type strain sequencing project: providing services to taxonomists for standard genome sequencing and annotation.</title>
        <authorList>
            <consortium name="The Broad Institute Genomics Platform"/>
            <consortium name="The Broad Institute Genome Sequencing Center for Infectious Disease"/>
            <person name="Wu L."/>
            <person name="Ma J."/>
        </authorList>
    </citation>
    <scope>NUCLEOTIDE SEQUENCE [LARGE SCALE GENOMIC DNA]</scope>
    <source>
        <strain evidence="10">CCUG 60525</strain>
    </source>
</reference>
<name>A0ABW3KCG7_9GAMM</name>
<dbReference type="EMBL" id="JBHTJS010000002">
    <property type="protein sequence ID" value="MFD1006809.1"/>
    <property type="molecule type" value="Genomic_DNA"/>
</dbReference>
<dbReference type="RefSeq" id="WP_379556732.1">
    <property type="nucleotide sequence ID" value="NZ_JBHTJS010000002.1"/>
</dbReference>
<evidence type="ECO:0000256" key="3">
    <source>
        <dbReference type="ARBA" id="ARBA00022729"/>
    </source>
</evidence>
<dbReference type="InterPro" id="IPR005073">
    <property type="entry name" value="Peptidase_M74"/>
</dbReference>
<keyword evidence="7" id="KW-0482">Metalloprotease</keyword>
<dbReference type="InterPro" id="IPR009045">
    <property type="entry name" value="Zn_M74/Hedgehog-like"/>
</dbReference>
<evidence type="ECO:0000313" key="9">
    <source>
        <dbReference type="EMBL" id="MFD1006809.1"/>
    </source>
</evidence>
<evidence type="ECO:0000256" key="4">
    <source>
        <dbReference type="ARBA" id="ARBA00022764"/>
    </source>
</evidence>
<keyword evidence="10" id="KW-1185">Reference proteome</keyword>
<dbReference type="PIRSF" id="PIRSF018455">
    <property type="entry name" value="MepA"/>
    <property type="match status" value="1"/>
</dbReference>
<evidence type="ECO:0000256" key="7">
    <source>
        <dbReference type="ARBA" id="ARBA00023049"/>
    </source>
</evidence>